<feature type="compositionally biased region" description="Acidic residues" evidence="1">
    <location>
        <begin position="81"/>
        <end position="90"/>
    </location>
</feature>
<comment type="caution">
    <text evidence="2">The sequence shown here is derived from an EMBL/GenBank/DDBJ whole genome shotgun (WGS) entry which is preliminary data.</text>
</comment>
<accession>A0AAW1QGX8</accession>
<dbReference type="Proteomes" id="UP001489004">
    <property type="component" value="Unassembled WGS sequence"/>
</dbReference>
<feature type="region of interest" description="Disordered" evidence="1">
    <location>
        <begin position="74"/>
        <end position="115"/>
    </location>
</feature>
<name>A0AAW1QGX8_9CHLO</name>
<gene>
    <name evidence="2" type="ORF">WJX72_011242</name>
</gene>
<reference evidence="2 3" key="1">
    <citation type="journal article" date="2024" name="Nat. Commun.">
        <title>Phylogenomics reveals the evolutionary origins of lichenization in chlorophyte algae.</title>
        <authorList>
            <person name="Puginier C."/>
            <person name="Libourel C."/>
            <person name="Otte J."/>
            <person name="Skaloud P."/>
            <person name="Haon M."/>
            <person name="Grisel S."/>
            <person name="Petersen M."/>
            <person name="Berrin J.G."/>
            <person name="Delaux P.M."/>
            <person name="Dal Grande F."/>
            <person name="Keller J."/>
        </authorList>
    </citation>
    <scope>NUCLEOTIDE SEQUENCE [LARGE SCALE GENOMIC DNA]</scope>
    <source>
        <strain evidence="2 3">SAG 2043</strain>
    </source>
</reference>
<feature type="compositionally biased region" description="Acidic residues" evidence="1">
    <location>
        <begin position="97"/>
        <end position="108"/>
    </location>
</feature>
<dbReference type="AlphaFoldDB" id="A0AAW1QGX8"/>
<evidence type="ECO:0000313" key="3">
    <source>
        <dbReference type="Proteomes" id="UP001489004"/>
    </source>
</evidence>
<proteinExistence type="predicted"/>
<protein>
    <recommendedName>
        <fullName evidence="4">F-box protein</fullName>
    </recommendedName>
</protein>
<evidence type="ECO:0000256" key="1">
    <source>
        <dbReference type="SAM" id="MobiDB-lite"/>
    </source>
</evidence>
<sequence>MVTSSDAALEHVYGVFWVYDVELSGSGVSLGVHWRNAGIMYPVAAGSVEEVEQWMDSPAFYDYLEKDKDDRPKWWSNSGTEELEEEEAEEEQKFSEEELDKEEEEEEEKGPSEGASPFWANLASHDFFYNILAGLDAASLAAANLACKAWSAALKAQCTSLLLRERRALLPAGLLGRFAVVRKLEIFNELKAVHLRTQR</sequence>
<evidence type="ECO:0008006" key="4">
    <source>
        <dbReference type="Google" id="ProtNLM"/>
    </source>
</evidence>
<dbReference type="EMBL" id="JALJOR010000003">
    <property type="protein sequence ID" value="KAK9820521.1"/>
    <property type="molecule type" value="Genomic_DNA"/>
</dbReference>
<evidence type="ECO:0000313" key="2">
    <source>
        <dbReference type="EMBL" id="KAK9820521.1"/>
    </source>
</evidence>
<keyword evidence="3" id="KW-1185">Reference proteome</keyword>
<organism evidence="2 3">
    <name type="scientific">[Myrmecia] bisecta</name>
    <dbReference type="NCBI Taxonomy" id="41462"/>
    <lineage>
        <taxon>Eukaryota</taxon>
        <taxon>Viridiplantae</taxon>
        <taxon>Chlorophyta</taxon>
        <taxon>core chlorophytes</taxon>
        <taxon>Trebouxiophyceae</taxon>
        <taxon>Trebouxiales</taxon>
        <taxon>Trebouxiaceae</taxon>
        <taxon>Myrmecia</taxon>
    </lineage>
</organism>